<dbReference type="OrthoDB" id="34253at10239"/>
<organism evidence="2 3">
    <name type="scientific">Ralstonia phage RSJ2</name>
    <dbReference type="NCBI Taxonomy" id="1481785"/>
    <lineage>
        <taxon>Viruses</taxon>
        <taxon>Duplodnaviria</taxon>
        <taxon>Heunggongvirae</taxon>
        <taxon>Uroviricota</taxon>
        <taxon>Caudoviricetes</taxon>
        <taxon>Autographivirales</taxon>
        <taxon>Autonotataviridae</taxon>
        <taxon>Risjevirus</taxon>
        <taxon>Risjevirus RSJ2</taxon>
    </lineage>
</organism>
<feature type="region of interest" description="Disordered" evidence="1">
    <location>
        <begin position="1"/>
        <end position="33"/>
    </location>
</feature>
<dbReference type="EMBL" id="AB920995">
    <property type="protein sequence ID" value="BAP15813.1"/>
    <property type="molecule type" value="Genomic_DNA"/>
</dbReference>
<proteinExistence type="predicted"/>
<dbReference type="Proteomes" id="UP000027493">
    <property type="component" value="Segment"/>
</dbReference>
<evidence type="ECO:0000313" key="2">
    <source>
        <dbReference type="EMBL" id="BAP15813.1"/>
    </source>
</evidence>
<dbReference type="GeneID" id="26642928"/>
<evidence type="ECO:0000256" key="1">
    <source>
        <dbReference type="SAM" id="MobiDB-lite"/>
    </source>
</evidence>
<name>A0A068Q5V5_9CAUD</name>
<keyword evidence="3" id="KW-1185">Reference proteome</keyword>
<dbReference type="KEGG" id="vg:26642928"/>
<evidence type="ECO:0000313" key="3">
    <source>
        <dbReference type="Proteomes" id="UP000027493"/>
    </source>
</evidence>
<sequence>MAAIQSIYWQHSADHTKPKTAKAPGSDNKALRGSDRYRGTKYAIADKPSTWGKKALRAIEKARKAGAIVRLVCGEWQINGRPLEV</sequence>
<dbReference type="RefSeq" id="YP_009216545.1">
    <property type="nucleotide sequence ID" value="NC_028988.1"/>
</dbReference>
<reference evidence="2 3" key="1">
    <citation type="submission" date="2014-03" db="EMBL/GenBank/DDBJ databases">
        <title>Isolation and characterization of bacteriophages infecting R. solanacearum from Thailand.</title>
        <authorList>
            <person name="Narulita E."/>
            <person name="Kawasaki T."/>
            <person name="Fujie M."/>
            <person name="Yamada T."/>
        </authorList>
    </citation>
    <scope>NUCLEOTIDE SEQUENCE [LARGE SCALE GENOMIC DNA]</scope>
</reference>
<accession>A0A068Q5V5</accession>
<protein>
    <submittedName>
        <fullName evidence="2">Uncharacterized protein</fullName>
    </submittedName>
</protein>